<dbReference type="GO" id="GO:0016787">
    <property type="term" value="F:hydrolase activity"/>
    <property type="evidence" value="ECO:0007669"/>
    <property type="project" value="UniProtKB-KW"/>
</dbReference>
<keyword evidence="1" id="KW-1133">Transmembrane helix</keyword>
<dbReference type="EC" id="3.4.-.-" evidence="3"/>
<evidence type="ECO:0000313" key="4">
    <source>
        <dbReference type="Proteomes" id="UP001597402"/>
    </source>
</evidence>
<proteinExistence type="predicted"/>
<evidence type="ECO:0000259" key="2">
    <source>
        <dbReference type="Pfam" id="PF02517"/>
    </source>
</evidence>
<gene>
    <name evidence="3" type="ORF">ACFSHS_07205</name>
</gene>
<keyword evidence="4" id="KW-1185">Reference proteome</keyword>
<feature type="domain" description="CAAX prenyl protease 2/Lysostaphin resistance protein A-like" evidence="2">
    <location>
        <begin position="141"/>
        <end position="236"/>
    </location>
</feature>
<name>A0ABW4X8D2_9ACTN</name>
<accession>A0ABW4X8D2</accession>
<dbReference type="PANTHER" id="PTHR36435:SF1">
    <property type="entry name" value="CAAX AMINO TERMINAL PROTEASE FAMILY PROTEIN"/>
    <property type="match status" value="1"/>
</dbReference>
<protein>
    <submittedName>
        <fullName evidence="3">CPBP family intramembrane glutamic endopeptidase</fullName>
        <ecNumber evidence="3">3.4.-.-</ecNumber>
    </submittedName>
</protein>
<feature type="transmembrane region" description="Helical" evidence="1">
    <location>
        <begin position="59"/>
        <end position="82"/>
    </location>
</feature>
<reference evidence="4" key="1">
    <citation type="journal article" date="2019" name="Int. J. Syst. Evol. Microbiol.">
        <title>The Global Catalogue of Microorganisms (GCM) 10K type strain sequencing project: providing services to taxonomists for standard genome sequencing and annotation.</title>
        <authorList>
            <consortium name="The Broad Institute Genomics Platform"/>
            <consortium name="The Broad Institute Genome Sequencing Center for Infectious Disease"/>
            <person name="Wu L."/>
            <person name="Ma J."/>
        </authorList>
    </citation>
    <scope>NUCLEOTIDE SEQUENCE [LARGE SCALE GENOMIC DNA]</scope>
    <source>
        <strain evidence="4">JCM 3338</strain>
    </source>
</reference>
<feature type="transmembrane region" description="Helical" evidence="1">
    <location>
        <begin position="12"/>
        <end position="39"/>
    </location>
</feature>
<dbReference type="PANTHER" id="PTHR36435">
    <property type="entry name" value="SLR1288 PROTEIN"/>
    <property type="match status" value="1"/>
</dbReference>
<feature type="transmembrane region" description="Helical" evidence="1">
    <location>
        <begin position="227"/>
        <end position="245"/>
    </location>
</feature>
<evidence type="ECO:0000256" key="1">
    <source>
        <dbReference type="SAM" id="Phobius"/>
    </source>
</evidence>
<dbReference type="RefSeq" id="WP_376873566.1">
    <property type="nucleotide sequence ID" value="NZ_JBHUHP010000007.1"/>
</dbReference>
<feature type="transmembrane region" description="Helical" evidence="1">
    <location>
        <begin position="257"/>
        <end position="277"/>
    </location>
</feature>
<feature type="transmembrane region" description="Helical" evidence="1">
    <location>
        <begin position="203"/>
        <end position="220"/>
    </location>
</feature>
<sequence>MRSRDWAWWRPLLGLLLLGVVYVALAVVTAIAGVLGLLASGADPGTLPDLALEELTDPWVLLFVNASLIVAIPCVWMVWTVAHGMSRGWSSSVLARLRPRLLVPYTLMALATVGVGIGLSVVITFVAGDEEVSGPMPSFGWLLVVVLLTTPLQSAAEEYVFRGYLSQAIAGWIRAPRTGALVAAVLSALLFAAAHGAQDPLTFLDRFAFGLVASAVVWLTGGLEAAIALHAVNNVVIFVLAGALGEGVATEAVPAGVGLTFAALSLTTMAAYVTVVARSRRRLHPEIWTAAVDLRAPAGAFPVVAR</sequence>
<dbReference type="Proteomes" id="UP001597402">
    <property type="component" value="Unassembled WGS sequence"/>
</dbReference>
<dbReference type="Pfam" id="PF02517">
    <property type="entry name" value="Rce1-like"/>
    <property type="match status" value="1"/>
</dbReference>
<feature type="transmembrane region" description="Helical" evidence="1">
    <location>
        <begin position="139"/>
        <end position="157"/>
    </location>
</feature>
<feature type="transmembrane region" description="Helical" evidence="1">
    <location>
        <begin position="102"/>
        <end position="127"/>
    </location>
</feature>
<keyword evidence="1" id="KW-0812">Transmembrane</keyword>
<keyword evidence="1" id="KW-0472">Membrane</keyword>
<keyword evidence="3" id="KW-0378">Hydrolase</keyword>
<organism evidence="3 4">
    <name type="scientific">Blastococcus deserti</name>
    <dbReference type="NCBI Taxonomy" id="2259033"/>
    <lineage>
        <taxon>Bacteria</taxon>
        <taxon>Bacillati</taxon>
        <taxon>Actinomycetota</taxon>
        <taxon>Actinomycetes</taxon>
        <taxon>Geodermatophilales</taxon>
        <taxon>Geodermatophilaceae</taxon>
        <taxon>Blastococcus</taxon>
    </lineage>
</organism>
<evidence type="ECO:0000313" key="3">
    <source>
        <dbReference type="EMBL" id="MFD2091362.1"/>
    </source>
</evidence>
<dbReference type="InterPro" id="IPR003675">
    <property type="entry name" value="Rce1/LyrA-like_dom"/>
</dbReference>
<comment type="caution">
    <text evidence="3">The sequence shown here is derived from an EMBL/GenBank/DDBJ whole genome shotgun (WGS) entry which is preliminary data.</text>
</comment>
<feature type="transmembrane region" description="Helical" evidence="1">
    <location>
        <begin position="178"/>
        <end position="197"/>
    </location>
</feature>
<dbReference type="EMBL" id="JBHUHP010000007">
    <property type="protein sequence ID" value="MFD2091362.1"/>
    <property type="molecule type" value="Genomic_DNA"/>
</dbReference>
<dbReference type="InterPro" id="IPR052710">
    <property type="entry name" value="CAAX_protease"/>
</dbReference>